<dbReference type="CDD" id="cd18610">
    <property type="entry name" value="GH130_BT3780-like"/>
    <property type="match status" value="1"/>
</dbReference>
<comment type="similarity">
    <text evidence="3">Belongs to the glycosyl hydrolase 130 family.</text>
</comment>
<evidence type="ECO:0000313" key="4">
    <source>
        <dbReference type="EMBL" id="MFD2522084.1"/>
    </source>
</evidence>
<dbReference type="GO" id="GO:0016787">
    <property type="term" value="F:hydrolase activity"/>
    <property type="evidence" value="ECO:0007669"/>
    <property type="project" value="UniProtKB-KW"/>
</dbReference>
<comment type="caution">
    <text evidence="4">The sequence shown here is derived from an EMBL/GenBank/DDBJ whole genome shotgun (WGS) entry which is preliminary data.</text>
</comment>
<keyword evidence="1" id="KW-0328">Glycosyltransferase</keyword>
<dbReference type="InterPro" id="IPR023296">
    <property type="entry name" value="Glyco_hydro_beta-prop_sf"/>
</dbReference>
<evidence type="ECO:0000256" key="2">
    <source>
        <dbReference type="ARBA" id="ARBA00022679"/>
    </source>
</evidence>
<dbReference type="Proteomes" id="UP001597510">
    <property type="component" value="Unassembled WGS sequence"/>
</dbReference>
<organism evidence="4 5">
    <name type="scientific">Emticicia soli</name>
    <dbReference type="NCBI Taxonomy" id="2027878"/>
    <lineage>
        <taxon>Bacteria</taxon>
        <taxon>Pseudomonadati</taxon>
        <taxon>Bacteroidota</taxon>
        <taxon>Cytophagia</taxon>
        <taxon>Cytophagales</taxon>
        <taxon>Leadbetterellaceae</taxon>
        <taxon>Emticicia</taxon>
    </lineage>
</organism>
<evidence type="ECO:0000256" key="3">
    <source>
        <dbReference type="ARBA" id="ARBA00024356"/>
    </source>
</evidence>
<dbReference type="Pfam" id="PF04041">
    <property type="entry name" value="Glyco_hydro_130"/>
    <property type="match status" value="1"/>
</dbReference>
<keyword evidence="5" id="KW-1185">Reference proteome</keyword>
<dbReference type="InterPro" id="IPR007184">
    <property type="entry name" value="Mannoside_phosphorylase"/>
</dbReference>
<evidence type="ECO:0000256" key="1">
    <source>
        <dbReference type="ARBA" id="ARBA00022676"/>
    </source>
</evidence>
<accession>A0ABW5J944</accession>
<dbReference type="EMBL" id="JBHULC010000012">
    <property type="protein sequence ID" value="MFD2522084.1"/>
    <property type="molecule type" value="Genomic_DNA"/>
</dbReference>
<keyword evidence="4" id="KW-0378">Hydrolase</keyword>
<dbReference type="Gene3D" id="2.115.10.20">
    <property type="entry name" value="Glycosyl hydrolase domain, family 43"/>
    <property type="match status" value="1"/>
</dbReference>
<dbReference type="PANTHER" id="PTHR34106">
    <property type="entry name" value="GLYCOSIDASE"/>
    <property type="match status" value="1"/>
</dbReference>
<sequence length="361" mass="41048">MKKYLFILSICLAACQNKTEDQQQDWQLGPFVKQDADNPVLLPNDTTTFDDPILKRSINWEAKDVYNPSAVVRDGKVYLLYRAEDTLKVVDGTSRLGLAVSDDGIHFTRQPKPVFYPAEDFMKKYEYPGGCEDPRLVETEDGRYILTYTAYDGKTARLCVASSPDLQTWKKEGLAFKDAKYESLWSKSGAIICEKVKEKFVATKINGKYWMYFGDTNLFLASSDNLTDWKILEDETGKPKPIVQPRDDNFDSWLVESGPAAFVTDKGILLIYNSANKGFQNKATDTKNAYRAGQVLFDKNDPTKIVDRSKTFFFEPDKPYELTGQVNNVVFVEGLVHFKDRWFLYYGTADSKIAAAVSDKK</sequence>
<protein>
    <submittedName>
        <fullName evidence="4">Glycoside hydrolase family 130 protein</fullName>
    </submittedName>
</protein>
<gene>
    <name evidence="4" type="ORF">ACFSR2_14385</name>
</gene>
<keyword evidence="2" id="KW-0808">Transferase</keyword>
<dbReference type="PIRSF" id="PIRSF016202">
    <property type="entry name" value="PH1107"/>
    <property type="match status" value="1"/>
</dbReference>
<proteinExistence type="inferred from homology"/>
<evidence type="ECO:0000313" key="5">
    <source>
        <dbReference type="Proteomes" id="UP001597510"/>
    </source>
</evidence>
<reference evidence="5" key="1">
    <citation type="journal article" date="2019" name="Int. J. Syst. Evol. Microbiol.">
        <title>The Global Catalogue of Microorganisms (GCM) 10K type strain sequencing project: providing services to taxonomists for standard genome sequencing and annotation.</title>
        <authorList>
            <consortium name="The Broad Institute Genomics Platform"/>
            <consortium name="The Broad Institute Genome Sequencing Center for Infectious Disease"/>
            <person name="Wu L."/>
            <person name="Ma J."/>
        </authorList>
    </citation>
    <scope>NUCLEOTIDE SEQUENCE [LARGE SCALE GENOMIC DNA]</scope>
    <source>
        <strain evidence="5">KCTC 52344</strain>
    </source>
</reference>
<dbReference type="PANTHER" id="PTHR34106:SF5">
    <property type="entry name" value="GLYCOSIDASE"/>
    <property type="match status" value="1"/>
</dbReference>
<dbReference type="RefSeq" id="WP_340239772.1">
    <property type="nucleotide sequence ID" value="NZ_JBBEWC010000015.1"/>
</dbReference>
<dbReference type="SUPFAM" id="SSF75005">
    <property type="entry name" value="Arabinanase/levansucrase/invertase"/>
    <property type="match status" value="1"/>
</dbReference>
<name>A0ABW5J944_9BACT</name>